<proteinExistence type="predicted"/>
<dbReference type="Proteomes" id="UP000186817">
    <property type="component" value="Unassembled WGS sequence"/>
</dbReference>
<keyword evidence="1" id="KW-0732">Signal</keyword>
<protein>
    <recommendedName>
        <fullName evidence="2">Lysine-specific metallo-endopeptidase domain-containing protein</fullName>
    </recommendedName>
</protein>
<dbReference type="Pfam" id="PF14521">
    <property type="entry name" value="Aspzincin_M35"/>
    <property type="match status" value="1"/>
</dbReference>
<evidence type="ECO:0000313" key="3">
    <source>
        <dbReference type="EMBL" id="OLP90493.1"/>
    </source>
</evidence>
<organism evidence="3 4">
    <name type="scientific">Symbiodinium microadriaticum</name>
    <name type="common">Dinoflagellate</name>
    <name type="synonym">Zooxanthella microadriatica</name>
    <dbReference type="NCBI Taxonomy" id="2951"/>
    <lineage>
        <taxon>Eukaryota</taxon>
        <taxon>Sar</taxon>
        <taxon>Alveolata</taxon>
        <taxon>Dinophyceae</taxon>
        <taxon>Suessiales</taxon>
        <taxon>Symbiodiniaceae</taxon>
        <taxon>Symbiodinium</taxon>
    </lineage>
</organism>
<feature type="domain" description="Lysine-specific metallo-endopeptidase" evidence="2">
    <location>
        <begin position="342"/>
        <end position="396"/>
    </location>
</feature>
<evidence type="ECO:0000313" key="4">
    <source>
        <dbReference type="Proteomes" id="UP000186817"/>
    </source>
</evidence>
<dbReference type="SUPFAM" id="SSF55486">
    <property type="entry name" value="Metalloproteases ('zincins'), catalytic domain"/>
    <property type="match status" value="1"/>
</dbReference>
<comment type="caution">
    <text evidence="3">The sequence shown here is derived from an EMBL/GenBank/DDBJ whole genome shotgun (WGS) entry which is preliminary data.</text>
</comment>
<accession>A0A1Q9D5N5</accession>
<keyword evidence="4" id="KW-1185">Reference proteome</keyword>
<dbReference type="Gene3D" id="3.40.390.10">
    <property type="entry name" value="Collagenase (Catalytic Domain)"/>
    <property type="match status" value="1"/>
</dbReference>
<feature type="signal peptide" evidence="1">
    <location>
        <begin position="1"/>
        <end position="17"/>
    </location>
</feature>
<reference evidence="3 4" key="1">
    <citation type="submission" date="2016-02" db="EMBL/GenBank/DDBJ databases">
        <title>Genome analysis of coral dinoflagellate symbionts highlights evolutionary adaptations to a symbiotic lifestyle.</title>
        <authorList>
            <person name="Aranda M."/>
            <person name="Li Y."/>
            <person name="Liew Y.J."/>
            <person name="Baumgarten S."/>
            <person name="Simakov O."/>
            <person name="Wilson M."/>
            <person name="Piel J."/>
            <person name="Ashoor H."/>
            <person name="Bougouffa S."/>
            <person name="Bajic V.B."/>
            <person name="Ryu T."/>
            <person name="Ravasi T."/>
            <person name="Bayer T."/>
            <person name="Micklem G."/>
            <person name="Kim H."/>
            <person name="Bhak J."/>
            <person name="Lajeunesse T.C."/>
            <person name="Voolstra C.R."/>
        </authorList>
    </citation>
    <scope>NUCLEOTIDE SEQUENCE [LARGE SCALE GENOMIC DNA]</scope>
    <source>
        <strain evidence="3 4">CCMP2467</strain>
    </source>
</reference>
<dbReference type="InterPro" id="IPR029463">
    <property type="entry name" value="Lys_MEP"/>
</dbReference>
<feature type="chain" id="PRO_5012299731" description="Lysine-specific metallo-endopeptidase domain-containing protein" evidence="1">
    <location>
        <begin position="18"/>
        <end position="972"/>
    </location>
</feature>
<evidence type="ECO:0000259" key="2">
    <source>
        <dbReference type="Pfam" id="PF14521"/>
    </source>
</evidence>
<dbReference type="GO" id="GO:0004222">
    <property type="term" value="F:metalloendopeptidase activity"/>
    <property type="evidence" value="ECO:0007669"/>
    <property type="project" value="InterPro"/>
</dbReference>
<dbReference type="OrthoDB" id="413105at2759"/>
<dbReference type="AlphaFoldDB" id="A0A1Q9D5N5"/>
<dbReference type="InterPro" id="IPR024079">
    <property type="entry name" value="MetalloPept_cat_dom_sf"/>
</dbReference>
<sequence>MAPRLLLGLFWLCRCGALRSSLQSRLEASCSTARLATGAKVLGIEVDGSFDVGQLAQAVNQPRDDLWDLMQQMELQERNSLFDFCKAVMASMRHIVGQEPPLPDMACLDHGCHKEVSISVEDLAKFPLVPPPPEQDYVKDPEGAEVVKARKLHKPERSGISGAVPEPKKSPEDLLRHVAQRLFLVILLPSIADMEEERETSALQTYVDPKFASDGYEVREKNKENFLEGAGVATRYLEVATNFFQAHGLYPGRVDVIFRQWFKSDTVPVKRMVADHLGNILQVLQNLRVHGDRVGESIECNESSAAYVSTYCDTNVSAMPFVSEEPCGEHYPEPFELNGRFVVHICPSTWKQDVIFHAGNLVHESSHHFGTVDFAYGMTGCMALDQNKALSNADTWIGSPVVQSGVREVTLTIQGPVELQMSAAALDIQATTNFTSSASVTISNSGNGTGQLQLEPLSPPFYSDTANVTLAAGGDVTVRIENAGLDPWSSTLPNSTDIGVLTLPINCTSGTSPPVLVVTNFTGAAEVLASAPGLRHFQPCIPAIWVLPAGDNSDYSATGMVLLVSRGSCYFNDKAQKAPTTLDMPLGTLGKRRMGMPNTAAFPDVPAFLISQALNITSGGSLYANAQSMPRRYATEKKQEQRAKGEQYLSVSQVDMASQGVVKEQNAQVGADTCLSAVVFHRNAVDWVASRWSQASTYDSTPVGLSTYLAQSARDPADAEGDVDGQLKLLNKLQVFEKVIPVSYDYLKEVNRKKWLQCKRSVDIRQTFPIKSPPRVAKHIPVKCERLDGLFHHETVRWFSRTGEALAVDRQDCTRLLELGLKVAVLVLQCPGPLGPCFAGFYEYSFAGSVLNPRSPAPDFAWASLPNSSELGFLDAVLYSLPFNFSFYGQTFDQVYVSSNGLLVFNMEYSPGFRRNGGLPAALQAKRSGVEFWVANGIGFYNMSFFDPSLLVAYPRDGRIFFMYQSFPTPSP</sequence>
<evidence type="ECO:0000256" key="1">
    <source>
        <dbReference type="SAM" id="SignalP"/>
    </source>
</evidence>
<name>A0A1Q9D5N5_SYMMI</name>
<dbReference type="EMBL" id="LSRX01000708">
    <property type="protein sequence ID" value="OLP90493.1"/>
    <property type="molecule type" value="Genomic_DNA"/>
</dbReference>
<gene>
    <name evidence="3" type="ORF">AK812_SmicGene27930</name>
</gene>